<dbReference type="Pfam" id="PF00089">
    <property type="entry name" value="Trypsin"/>
    <property type="match status" value="1"/>
</dbReference>
<comment type="subcellular location">
    <subcellularLocation>
        <location evidence="1">Secreted</location>
    </subcellularLocation>
</comment>
<evidence type="ECO:0000313" key="14">
    <source>
        <dbReference type="Proteomes" id="UP000001307"/>
    </source>
</evidence>
<dbReference type="Gene3D" id="2.40.10.10">
    <property type="entry name" value="Trypsin-like serine proteases"/>
    <property type="match status" value="1"/>
</dbReference>
<feature type="signal peptide" evidence="10">
    <location>
        <begin position="1"/>
        <end position="15"/>
    </location>
</feature>
<keyword evidence="3 8" id="KW-0420">Kringle</keyword>
<evidence type="ECO:0000256" key="7">
    <source>
        <dbReference type="ARBA" id="ARBA00023157"/>
    </source>
</evidence>
<evidence type="ECO:0000256" key="10">
    <source>
        <dbReference type="SAM" id="SignalP"/>
    </source>
</evidence>
<dbReference type="SMART" id="SM00130">
    <property type="entry name" value="KR"/>
    <property type="match status" value="2"/>
</dbReference>
<dbReference type="InterPro" id="IPR043504">
    <property type="entry name" value="Peptidase_S1_PA_chymotrypsin"/>
</dbReference>
<dbReference type="PANTHER" id="PTHR24264">
    <property type="entry name" value="TRYPSIN-RELATED"/>
    <property type="match status" value="1"/>
</dbReference>
<dbReference type="SUPFAM" id="SSF57440">
    <property type="entry name" value="Kringle-like"/>
    <property type="match status" value="2"/>
</dbReference>
<protein>
    <recommendedName>
        <fullName evidence="15">Peptidase S1 domain-containing protein</fullName>
    </recommendedName>
</protein>
<dbReference type="GO" id="GO:0004252">
    <property type="term" value="F:serine-type endopeptidase activity"/>
    <property type="evidence" value="ECO:0007669"/>
    <property type="project" value="InterPro"/>
</dbReference>
<dbReference type="InterPro" id="IPR000001">
    <property type="entry name" value="Kringle"/>
</dbReference>
<dbReference type="PANTHER" id="PTHR24264:SF54">
    <property type="entry name" value="PEPTIDASE S1 DOMAIN-CONTAINING PROTEIN"/>
    <property type="match status" value="1"/>
</dbReference>
<evidence type="ECO:0000259" key="12">
    <source>
        <dbReference type="PROSITE" id="PS50240"/>
    </source>
</evidence>
<evidence type="ECO:0000256" key="9">
    <source>
        <dbReference type="SAM" id="MobiDB-lite"/>
    </source>
</evidence>
<feature type="compositionally biased region" description="Polar residues" evidence="9">
    <location>
        <begin position="375"/>
        <end position="395"/>
    </location>
</feature>
<keyword evidence="10" id="KW-0732">Signal</keyword>
<dbReference type="AlphaFoldDB" id="E4WVC1"/>
<organism evidence="13">
    <name type="scientific">Oikopleura dioica</name>
    <name type="common">Tunicate</name>
    <dbReference type="NCBI Taxonomy" id="34765"/>
    <lineage>
        <taxon>Eukaryota</taxon>
        <taxon>Metazoa</taxon>
        <taxon>Chordata</taxon>
        <taxon>Tunicata</taxon>
        <taxon>Appendicularia</taxon>
        <taxon>Copelata</taxon>
        <taxon>Oikopleuridae</taxon>
        <taxon>Oikopleura</taxon>
    </lineage>
</organism>
<dbReference type="InterPro" id="IPR050127">
    <property type="entry name" value="Serine_Proteases_S1"/>
</dbReference>
<evidence type="ECO:0000256" key="8">
    <source>
        <dbReference type="PROSITE-ProRule" id="PRU00121"/>
    </source>
</evidence>
<dbReference type="CDD" id="cd00190">
    <property type="entry name" value="Tryp_SPc"/>
    <property type="match status" value="1"/>
</dbReference>
<dbReference type="PROSITE" id="PS00134">
    <property type="entry name" value="TRYPSIN_HIS"/>
    <property type="match status" value="1"/>
</dbReference>
<dbReference type="Proteomes" id="UP000001307">
    <property type="component" value="Unassembled WGS sequence"/>
</dbReference>
<feature type="region of interest" description="Disordered" evidence="9">
    <location>
        <begin position="375"/>
        <end position="398"/>
    </location>
</feature>
<dbReference type="InterPro" id="IPR001314">
    <property type="entry name" value="Peptidase_S1A"/>
</dbReference>
<accession>E4WVC1</accession>
<feature type="region of interest" description="Disordered" evidence="9">
    <location>
        <begin position="659"/>
        <end position="687"/>
    </location>
</feature>
<evidence type="ECO:0000256" key="4">
    <source>
        <dbReference type="ARBA" id="ARBA00022670"/>
    </source>
</evidence>
<evidence type="ECO:0000256" key="5">
    <source>
        <dbReference type="ARBA" id="ARBA00022801"/>
    </source>
</evidence>
<dbReference type="Gene3D" id="2.40.20.10">
    <property type="entry name" value="Plasminogen Kringle 4"/>
    <property type="match status" value="2"/>
</dbReference>
<evidence type="ECO:0000256" key="6">
    <source>
        <dbReference type="ARBA" id="ARBA00022825"/>
    </source>
</evidence>
<keyword evidence="7" id="KW-1015">Disulfide bond</keyword>
<feature type="compositionally biased region" description="Polar residues" evidence="9">
    <location>
        <begin position="659"/>
        <end position="668"/>
    </location>
</feature>
<comment type="caution">
    <text evidence="8">Lacks conserved residue(s) required for the propagation of feature annotation.</text>
</comment>
<dbReference type="GO" id="GO:0005615">
    <property type="term" value="C:extracellular space"/>
    <property type="evidence" value="ECO:0007669"/>
    <property type="project" value="TreeGrafter"/>
</dbReference>
<dbReference type="Pfam" id="PF00051">
    <property type="entry name" value="Kringle"/>
    <property type="match status" value="1"/>
</dbReference>
<dbReference type="SUPFAM" id="SSF50494">
    <property type="entry name" value="Trypsin-like serine proteases"/>
    <property type="match status" value="1"/>
</dbReference>
<dbReference type="InterPro" id="IPR009003">
    <property type="entry name" value="Peptidase_S1_PA"/>
</dbReference>
<dbReference type="OrthoDB" id="10061449at2759"/>
<gene>
    <name evidence="13" type="ORF">GSOID_T00008827001</name>
</gene>
<keyword evidence="4" id="KW-0645">Protease</keyword>
<dbReference type="GO" id="GO:0006508">
    <property type="term" value="P:proteolysis"/>
    <property type="evidence" value="ECO:0007669"/>
    <property type="project" value="UniProtKB-KW"/>
</dbReference>
<feature type="domain" description="Kringle" evidence="11">
    <location>
        <begin position="481"/>
        <end position="563"/>
    </location>
</feature>
<name>E4WVC1_OIKDI</name>
<feature type="domain" description="Peptidase S1" evidence="12">
    <location>
        <begin position="77"/>
        <end position="336"/>
    </location>
</feature>
<evidence type="ECO:0000313" key="13">
    <source>
        <dbReference type="EMBL" id="CBY21074.1"/>
    </source>
</evidence>
<keyword evidence="6" id="KW-0720">Serine protease</keyword>
<evidence type="ECO:0000256" key="1">
    <source>
        <dbReference type="ARBA" id="ARBA00004613"/>
    </source>
</evidence>
<dbReference type="PRINTS" id="PR00722">
    <property type="entry name" value="CHYMOTRYPSIN"/>
</dbReference>
<dbReference type="CDD" id="cd00108">
    <property type="entry name" value="KR"/>
    <property type="match status" value="1"/>
</dbReference>
<evidence type="ECO:0008006" key="15">
    <source>
        <dbReference type="Google" id="ProtNLM"/>
    </source>
</evidence>
<dbReference type="InParanoid" id="E4WVC1"/>
<dbReference type="InterPro" id="IPR018114">
    <property type="entry name" value="TRYPSIN_HIS"/>
</dbReference>
<keyword evidence="5" id="KW-0378">Hydrolase</keyword>
<dbReference type="InterPro" id="IPR013806">
    <property type="entry name" value="Kringle-like"/>
</dbReference>
<dbReference type="EMBL" id="FN653017">
    <property type="protein sequence ID" value="CBY21074.1"/>
    <property type="molecule type" value="Genomic_DNA"/>
</dbReference>
<dbReference type="InterPro" id="IPR038178">
    <property type="entry name" value="Kringle_sf"/>
</dbReference>
<dbReference type="PRINTS" id="PR00018">
    <property type="entry name" value="KRINGLE"/>
</dbReference>
<dbReference type="InterPro" id="IPR018056">
    <property type="entry name" value="Kringle_CS"/>
</dbReference>
<evidence type="ECO:0000256" key="2">
    <source>
        <dbReference type="ARBA" id="ARBA00022525"/>
    </source>
</evidence>
<dbReference type="InterPro" id="IPR001254">
    <property type="entry name" value="Trypsin_dom"/>
</dbReference>
<feature type="chain" id="PRO_5012429350" description="Peptidase S1 domain-containing protein" evidence="10">
    <location>
        <begin position="16"/>
        <end position="687"/>
    </location>
</feature>
<keyword evidence="2" id="KW-0964">Secreted</keyword>
<keyword evidence="14" id="KW-1185">Reference proteome</keyword>
<sequence>MRALLLFFLVYHTEALRCDERIYFERYKNWPENRELIMKTRKLSESDYIGLQPDSSLERAWRNRANHGEGLSRDTRVLGGKDSSHGKFPHMISLQTHKLIGSSFCGGALIADSWVLSAAHCFTDISSEEIEQTCGRNGCRYYEPKDFEAVAGAFKIEINEVEQQRRQLAEWHIHPFYTARPVSHDIVLLKTKEPFKFTDFISPACLPKPEEILEPNQICFISGWGYMGVEDNIELIEKLPDLLQEASSFTYNSCKERYGRNFVPGKNICIGGRGIVARDGDSGGPLTCIRLSKRRDELYYTLYGLSSFSAAKLTARLPSVYTKVSMYVEWIDNKIKESKHSDVQGSNFDEFLPTTLYDNEQDDADKIAPRALLPNPSQFQNSTVSDSESSGQIVSDSEESIREVAPRAELPSPIQQAILPETVDTGPIVNVSSVMAIAEVAPRASQPNPYHNFRSLSDQFFQTRPQIMESQTHVESQGPEECLEDPLGLSYNGTESVAKKRTCVPWVRLSSRNRFRTLPSNFCRNPDRDARGPWCYVYLPQRRNSKPIYRVRKITCQRRLRECIFEKRGLHYTGRKNKAKNGHQCVAWSSLSWNNPNRNHEKNYCRNPDQDPNGPWCYTGKDVLGDMVFQYCNIPKCTRRPSRRTEEITTTHIPKNSMKETGTLTQKQGRGIDIEEDPCDFGTEDRL</sequence>
<reference evidence="13" key="1">
    <citation type="journal article" date="2010" name="Science">
        <title>Plasticity of animal genome architecture unmasked by rapid evolution of a pelagic tunicate.</title>
        <authorList>
            <person name="Denoeud F."/>
            <person name="Henriet S."/>
            <person name="Mungpakdee S."/>
            <person name="Aury J.M."/>
            <person name="Da Silva C."/>
            <person name="Brinkmann H."/>
            <person name="Mikhaleva J."/>
            <person name="Olsen L.C."/>
            <person name="Jubin C."/>
            <person name="Canestro C."/>
            <person name="Bouquet J.M."/>
            <person name="Danks G."/>
            <person name="Poulain J."/>
            <person name="Campsteijn C."/>
            <person name="Adamski M."/>
            <person name="Cross I."/>
            <person name="Yadetie F."/>
            <person name="Muffato M."/>
            <person name="Louis A."/>
            <person name="Butcher S."/>
            <person name="Tsagkogeorga G."/>
            <person name="Konrad A."/>
            <person name="Singh S."/>
            <person name="Jensen M.F."/>
            <person name="Cong E.H."/>
            <person name="Eikeseth-Otteraa H."/>
            <person name="Noel B."/>
            <person name="Anthouard V."/>
            <person name="Porcel B.M."/>
            <person name="Kachouri-Lafond R."/>
            <person name="Nishino A."/>
            <person name="Ugolini M."/>
            <person name="Chourrout P."/>
            <person name="Nishida H."/>
            <person name="Aasland R."/>
            <person name="Huzurbazar S."/>
            <person name="Westhof E."/>
            <person name="Delsuc F."/>
            <person name="Lehrach H."/>
            <person name="Reinhardt R."/>
            <person name="Weissenbach J."/>
            <person name="Roy S.W."/>
            <person name="Artiguenave F."/>
            <person name="Postlethwait J.H."/>
            <person name="Manak J.R."/>
            <person name="Thompson E.M."/>
            <person name="Jaillon O."/>
            <person name="Du Pasquier L."/>
            <person name="Boudinot P."/>
            <person name="Liberles D.A."/>
            <person name="Volff J.N."/>
            <person name="Philippe H."/>
            <person name="Lenhard B."/>
            <person name="Roest Crollius H."/>
            <person name="Wincker P."/>
            <person name="Chourrout D."/>
        </authorList>
    </citation>
    <scope>NUCLEOTIDE SEQUENCE [LARGE SCALE GENOMIC DNA]</scope>
</reference>
<dbReference type="PROSITE" id="PS50240">
    <property type="entry name" value="TRYPSIN_DOM"/>
    <property type="match status" value="1"/>
</dbReference>
<feature type="domain" description="Kringle" evidence="11">
    <location>
        <begin position="568"/>
        <end position="637"/>
    </location>
</feature>
<dbReference type="SMART" id="SM00020">
    <property type="entry name" value="Tryp_SPc"/>
    <property type="match status" value="1"/>
</dbReference>
<proteinExistence type="predicted"/>
<dbReference type="PROSITE" id="PS50070">
    <property type="entry name" value="KRINGLE_2"/>
    <property type="match status" value="2"/>
</dbReference>
<dbReference type="PROSITE" id="PS00021">
    <property type="entry name" value="KRINGLE_1"/>
    <property type="match status" value="2"/>
</dbReference>
<evidence type="ECO:0000256" key="3">
    <source>
        <dbReference type="ARBA" id="ARBA00022572"/>
    </source>
</evidence>
<evidence type="ECO:0000259" key="11">
    <source>
        <dbReference type="PROSITE" id="PS50070"/>
    </source>
</evidence>